<feature type="transmembrane region" description="Helical" evidence="1">
    <location>
        <begin position="148"/>
        <end position="170"/>
    </location>
</feature>
<gene>
    <name evidence="2" type="ORF">AMON00008_LOCUS55243</name>
</gene>
<sequence>MLPRLLGRSLSPSQAKEFGDVERARSLEATHRHITLTSGARNRHGISATGMCCLAFGTVVLLVEVAAAALVIASPCLQQCPSGSAYISVCCFFASSSAAGIATVFLFCTGGGGLHVRCAAGFALLNWAFALDQALFEAASFKRLPWSTLLFLSFLIYTSVQLSLEALLLLRVRALEHAARRPLCARASHLQCMLVVQLAPLLAVFGLTMAQWAGSRESNAADASLMAHHLLFAIIMVLAIGCLVRALWELHTASRVAMASDACLQAVLPARRALNRARRAVARQLLGASCSFTVIAVGMVTSWLHWAVVRGLLHEDALSPHAVSKVLWVSQVLDVLFNTFSAVVLSGAYRAGPSDSPEGPPRRHLLAPWRSKSFLPGPNLPRRRAKSLPPEQQCLWLPCTAPVEDATWMGKVVDLAHRGITLQEILHFYRNLGTVSIMPHYVPGVHTTNDVVWRAVMPLTKAARTSYAQLASGGDPPYPKKMVTHNWGNLFRDLVASIVADALEECRFLMVARLLEEDPAVLDRMLSESGKLQDAYWICAFSVNQHAGPCDHCPEGCVDSLTGEPHPSCDCGLEKCLNRTPPLTADGRSIRCEMNKFDDMMGYLAESHGGLEQVIAMDVEFRLFQRAWCVGELAKARDLGLPQHLILRSVSTLFDHEDQLRHLRVEEMQASRPEDVQEILGKIADKDAFNAALQELLFGRQFGLLASWRELDAERQMNQVGRLLRWARADAGSGLVWRCWEN</sequence>
<feature type="transmembrane region" description="Helical" evidence="1">
    <location>
        <begin position="51"/>
        <end position="73"/>
    </location>
</feature>
<feature type="transmembrane region" description="Helical" evidence="1">
    <location>
        <begin position="285"/>
        <end position="306"/>
    </location>
</feature>
<keyword evidence="1" id="KW-0472">Membrane</keyword>
<protein>
    <submittedName>
        <fullName evidence="2">Uncharacterized protein</fullName>
    </submittedName>
</protein>
<feature type="transmembrane region" description="Helical" evidence="1">
    <location>
        <begin position="225"/>
        <end position="248"/>
    </location>
</feature>
<feature type="transmembrane region" description="Helical" evidence="1">
    <location>
        <begin position="114"/>
        <end position="136"/>
    </location>
</feature>
<feature type="transmembrane region" description="Helical" evidence="1">
    <location>
        <begin position="85"/>
        <end position="107"/>
    </location>
</feature>
<proteinExistence type="predicted"/>
<reference evidence="2" key="1">
    <citation type="submission" date="2021-01" db="EMBL/GenBank/DDBJ databases">
        <authorList>
            <person name="Corre E."/>
            <person name="Pelletier E."/>
            <person name="Niang G."/>
            <person name="Scheremetjew M."/>
            <person name="Finn R."/>
            <person name="Kale V."/>
            <person name="Holt S."/>
            <person name="Cochrane G."/>
            <person name="Meng A."/>
            <person name="Brown T."/>
            <person name="Cohen L."/>
        </authorList>
    </citation>
    <scope>NUCLEOTIDE SEQUENCE</scope>
    <source>
        <strain evidence="2">CCMP3105</strain>
    </source>
</reference>
<keyword evidence="1" id="KW-1133">Transmembrane helix</keyword>
<organism evidence="2">
    <name type="scientific">Alexandrium monilatum</name>
    <dbReference type="NCBI Taxonomy" id="311494"/>
    <lineage>
        <taxon>Eukaryota</taxon>
        <taxon>Sar</taxon>
        <taxon>Alveolata</taxon>
        <taxon>Dinophyceae</taxon>
        <taxon>Gonyaulacales</taxon>
        <taxon>Pyrocystaceae</taxon>
        <taxon>Alexandrium</taxon>
    </lineage>
</organism>
<evidence type="ECO:0000256" key="1">
    <source>
        <dbReference type="SAM" id="Phobius"/>
    </source>
</evidence>
<name>A0A7S4WG83_9DINO</name>
<evidence type="ECO:0000313" key="2">
    <source>
        <dbReference type="EMBL" id="CAE4654094.1"/>
    </source>
</evidence>
<feature type="transmembrane region" description="Helical" evidence="1">
    <location>
        <begin position="190"/>
        <end position="213"/>
    </location>
</feature>
<dbReference type="EMBL" id="HBNR01077616">
    <property type="protein sequence ID" value="CAE4654094.1"/>
    <property type="molecule type" value="Transcribed_RNA"/>
</dbReference>
<dbReference type="AlphaFoldDB" id="A0A7S4WG83"/>
<accession>A0A7S4WG83</accession>
<keyword evidence="1" id="KW-0812">Transmembrane</keyword>